<evidence type="ECO:0000313" key="3">
    <source>
        <dbReference type="EMBL" id="CUO42212.1"/>
    </source>
</evidence>
<dbReference type="InterPro" id="IPR036457">
    <property type="entry name" value="PPM-type-like_dom_sf"/>
</dbReference>
<dbReference type="Pfam" id="PF13672">
    <property type="entry name" value="PP2C_2"/>
    <property type="match status" value="1"/>
</dbReference>
<dbReference type="Gene3D" id="3.60.40.10">
    <property type="entry name" value="PPM-type phosphatase domain"/>
    <property type="match status" value="1"/>
</dbReference>
<accession>A0A173VTV7</accession>
<evidence type="ECO:0000259" key="1">
    <source>
        <dbReference type="PROSITE" id="PS51746"/>
    </source>
</evidence>
<dbReference type="Proteomes" id="UP000095453">
    <property type="component" value="Unassembled WGS sequence"/>
</dbReference>
<dbReference type="EMBL" id="CYYR01000029">
    <property type="protein sequence ID" value="CUO42212.1"/>
    <property type="molecule type" value="Genomic_DNA"/>
</dbReference>
<sequence length="256" mass="29383">MKKFYIAYDTDVGIKKKTNQDSLLLKGCSEEHGETLLIAICDGMGGMEKGELASATVVRAFSDWFEQVYIKNEMHVGDEGIRQQWQSLLEEINGRLIRYGKENQIQLGTTISAVLLNSDGQYMLCHVGDTRIYTLSDTLQQLTEDHTFIAREIKRGNMTIEEAKKDNRRNVLLQCIGVNEFFEPQYENGRLAHGTALLLCSDGFRHMLSEDEISESLNPHKNLDEAQIKEKLREMIEWNKQRMETDNISAIYIKLK</sequence>
<feature type="domain" description="PPM-type phosphatase" evidence="1">
    <location>
        <begin position="5"/>
        <end position="255"/>
    </location>
</feature>
<reference evidence="4 5" key="1">
    <citation type="submission" date="2015-09" db="EMBL/GenBank/DDBJ databases">
        <authorList>
            <consortium name="Pathogen Informatics"/>
        </authorList>
    </citation>
    <scope>NUCLEOTIDE SEQUENCE [LARGE SCALE GENOMIC DNA]</scope>
    <source>
        <strain evidence="3 4">2789STDY5608835</strain>
        <strain evidence="2 5">2789STDY5608887</strain>
    </source>
</reference>
<dbReference type="EC" id="3.1.3.16" evidence="2"/>
<dbReference type="RefSeq" id="WP_055303092.1">
    <property type="nucleotide sequence ID" value="NZ_CABJFX010000039.1"/>
</dbReference>
<dbReference type="SMART" id="SM00331">
    <property type="entry name" value="PP2C_SIG"/>
    <property type="match status" value="1"/>
</dbReference>
<dbReference type="SMART" id="SM00332">
    <property type="entry name" value="PP2Cc"/>
    <property type="match status" value="1"/>
</dbReference>
<evidence type="ECO:0000313" key="2">
    <source>
        <dbReference type="EMBL" id="CUN30200.1"/>
    </source>
</evidence>
<dbReference type="GO" id="GO:0004722">
    <property type="term" value="F:protein serine/threonine phosphatase activity"/>
    <property type="evidence" value="ECO:0007669"/>
    <property type="project" value="UniProtKB-EC"/>
</dbReference>
<dbReference type="Proteomes" id="UP000095395">
    <property type="component" value="Unassembled WGS sequence"/>
</dbReference>
<dbReference type="EMBL" id="CYXX01000042">
    <property type="protein sequence ID" value="CUN30200.1"/>
    <property type="molecule type" value="Genomic_DNA"/>
</dbReference>
<dbReference type="AlphaFoldDB" id="A0A173VTV7"/>
<name>A0A173VTV7_9FIRM</name>
<dbReference type="InterPro" id="IPR001932">
    <property type="entry name" value="PPM-type_phosphatase-like_dom"/>
</dbReference>
<protein>
    <submittedName>
        <fullName evidence="2">Serine/threonine phosphatase stp</fullName>
        <ecNumber evidence="2">3.1.3.16</ecNumber>
    </submittedName>
</protein>
<keyword evidence="2" id="KW-0378">Hydrolase</keyword>
<evidence type="ECO:0000313" key="5">
    <source>
        <dbReference type="Proteomes" id="UP000095453"/>
    </source>
</evidence>
<dbReference type="PROSITE" id="PS51746">
    <property type="entry name" value="PPM_2"/>
    <property type="match status" value="1"/>
</dbReference>
<proteinExistence type="predicted"/>
<evidence type="ECO:0000313" key="4">
    <source>
        <dbReference type="Proteomes" id="UP000095395"/>
    </source>
</evidence>
<organism evidence="2 5">
    <name type="scientific">Roseburia inulinivorans</name>
    <dbReference type="NCBI Taxonomy" id="360807"/>
    <lineage>
        <taxon>Bacteria</taxon>
        <taxon>Bacillati</taxon>
        <taxon>Bacillota</taxon>
        <taxon>Clostridia</taxon>
        <taxon>Lachnospirales</taxon>
        <taxon>Lachnospiraceae</taxon>
        <taxon>Roseburia</taxon>
    </lineage>
</organism>
<dbReference type="SUPFAM" id="SSF81606">
    <property type="entry name" value="PP2C-like"/>
    <property type="match status" value="1"/>
</dbReference>
<dbReference type="CDD" id="cd00143">
    <property type="entry name" value="PP2Cc"/>
    <property type="match status" value="1"/>
</dbReference>
<gene>
    <name evidence="2" type="primary">stp_3</name>
    <name evidence="3" type="ORF">ERS852392_03110</name>
    <name evidence="2" type="ORF">ERS852444_03423</name>
</gene>